<feature type="transmembrane region" description="Helical" evidence="15">
    <location>
        <begin position="93"/>
        <end position="116"/>
    </location>
</feature>
<dbReference type="RefSeq" id="XP_030854486.1">
    <property type="nucleotide sequence ID" value="XM_030998626.1"/>
</dbReference>
<dbReference type="PRINTS" id="PR01588">
    <property type="entry name" value="THIKCHANNEL"/>
</dbReference>
<dbReference type="OrthoDB" id="297496at2759"/>
<dbReference type="InterPro" id="IPR013099">
    <property type="entry name" value="K_chnl_dom"/>
</dbReference>
<keyword evidence="6" id="KW-0479">Metal-binding</keyword>
<dbReference type="AlphaFoldDB" id="A0A7M7PPE6"/>
<feature type="transmembrane region" description="Helical" evidence="15">
    <location>
        <begin position="21"/>
        <end position="40"/>
    </location>
</feature>
<feature type="transmembrane region" description="Helical" evidence="15">
    <location>
        <begin position="123"/>
        <end position="141"/>
    </location>
</feature>
<evidence type="ECO:0000313" key="18">
    <source>
        <dbReference type="Proteomes" id="UP000007110"/>
    </source>
</evidence>
<evidence type="ECO:0000256" key="5">
    <source>
        <dbReference type="ARBA" id="ARBA00022692"/>
    </source>
</evidence>
<feature type="compositionally biased region" description="Gly residues" evidence="14">
    <location>
        <begin position="287"/>
        <end position="297"/>
    </location>
</feature>
<dbReference type="GO" id="GO:0071805">
    <property type="term" value="P:potassium ion transmembrane transport"/>
    <property type="evidence" value="ECO:0000318"/>
    <property type="project" value="GO_Central"/>
</dbReference>
<organism evidence="17 18">
    <name type="scientific">Strongylocentrotus purpuratus</name>
    <name type="common">Purple sea urchin</name>
    <dbReference type="NCBI Taxonomy" id="7668"/>
    <lineage>
        <taxon>Eukaryota</taxon>
        <taxon>Metazoa</taxon>
        <taxon>Echinodermata</taxon>
        <taxon>Eleutherozoa</taxon>
        <taxon>Echinozoa</taxon>
        <taxon>Echinoidea</taxon>
        <taxon>Euechinoidea</taxon>
        <taxon>Echinacea</taxon>
        <taxon>Camarodonta</taxon>
        <taxon>Echinidea</taxon>
        <taxon>Strongylocentrotidae</taxon>
        <taxon>Strongylocentrotus</taxon>
    </lineage>
</organism>
<dbReference type="InterPro" id="IPR003280">
    <property type="entry name" value="2pore_dom_K_chnl"/>
</dbReference>
<dbReference type="EnsemblMetazoa" id="XM_030998626">
    <property type="protein sequence ID" value="XP_030854486"/>
    <property type="gene ID" value="LOC580077"/>
</dbReference>
<dbReference type="GeneID" id="580077"/>
<dbReference type="KEGG" id="spu:580077"/>
<comment type="subcellular location">
    <subcellularLocation>
        <location evidence="1">Cell membrane</location>
        <topology evidence="1">Multi-pass membrane protein</topology>
    </subcellularLocation>
</comment>
<proteinExistence type="predicted"/>
<dbReference type="InParanoid" id="A0A7M7PPE6"/>
<evidence type="ECO:0000256" key="4">
    <source>
        <dbReference type="ARBA" id="ARBA00022538"/>
    </source>
</evidence>
<evidence type="ECO:0000313" key="17">
    <source>
        <dbReference type="EnsemblMetazoa" id="XP_030854486"/>
    </source>
</evidence>
<dbReference type="PANTHER" id="PTHR11003">
    <property type="entry name" value="POTASSIUM CHANNEL, SUBFAMILY K"/>
    <property type="match status" value="1"/>
</dbReference>
<keyword evidence="8" id="KW-0851">Voltage-gated channel</keyword>
<dbReference type="PANTHER" id="PTHR11003:SF10">
    <property type="entry name" value="POTASSIUM CHANNEL DOMAIN-CONTAINING PROTEIN"/>
    <property type="match status" value="1"/>
</dbReference>
<keyword evidence="3" id="KW-1003">Cell membrane</keyword>
<evidence type="ECO:0000256" key="15">
    <source>
        <dbReference type="SAM" id="Phobius"/>
    </source>
</evidence>
<dbReference type="GO" id="GO:0034702">
    <property type="term" value="C:monoatomic ion channel complex"/>
    <property type="evidence" value="ECO:0007669"/>
    <property type="project" value="UniProtKB-KW"/>
</dbReference>
<name>A0A7M7PPE6_STRPU</name>
<feature type="domain" description="Potassium channel" evidence="16">
    <location>
        <begin position="106"/>
        <end position="183"/>
    </location>
</feature>
<keyword evidence="18" id="KW-1185">Reference proteome</keyword>
<feature type="region of interest" description="Disordered" evidence="14">
    <location>
        <begin position="64"/>
        <end position="85"/>
    </location>
</feature>
<dbReference type="GO" id="GO:0046872">
    <property type="term" value="F:metal ion binding"/>
    <property type="evidence" value="ECO:0007669"/>
    <property type="project" value="UniProtKB-KW"/>
</dbReference>
<keyword evidence="7" id="KW-0630">Potassium</keyword>
<keyword evidence="2" id="KW-0813">Transport</keyword>
<evidence type="ECO:0000256" key="3">
    <source>
        <dbReference type="ARBA" id="ARBA00022475"/>
    </source>
</evidence>
<keyword evidence="4" id="KW-0633">Potassium transport</keyword>
<evidence type="ECO:0000256" key="11">
    <source>
        <dbReference type="ARBA" id="ARBA00023136"/>
    </source>
</evidence>
<evidence type="ECO:0000256" key="14">
    <source>
        <dbReference type="SAM" id="MobiDB-lite"/>
    </source>
</evidence>
<dbReference type="OMA" id="LYMGCGA"/>
<dbReference type="GO" id="GO:0022841">
    <property type="term" value="F:potassium ion leak channel activity"/>
    <property type="evidence" value="ECO:0000318"/>
    <property type="project" value="GO_Central"/>
</dbReference>
<keyword evidence="7" id="KW-0631">Potassium channel</keyword>
<feature type="region of interest" description="Disordered" evidence="14">
    <location>
        <begin position="274"/>
        <end position="312"/>
    </location>
</feature>
<reference evidence="17" key="2">
    <citation type="submission" date="2021-01" db="UniProtKB">
        <authorList>
            <consortium name="EnsemblMetazoa"/>
        </authorList>
    </citation>
    <scope>IDENTIFICATION</scope>
</reference>
<feature type="transmembrane region" description="Helical" evidence="15">
    <location>
        <begin position="161"/>
        <end position="183"/>
    </location>
</feature>
<dbReference type="GO" id="GO:0005886">
    <property type="term" value="C:plasma membrane"/>
    <property type="evidence" value="ECO:0000318"/>
    <property type="project" value="GO_Central"/>
</dbReference>
<protein>
    <recommendedName>
        <fullName evidence="16">Potassium channel domain-containing protein</fullName>
    </recommendedName>
</protein>
<evidence type="ECO:0000256" key="6">
    <source>
        <dbReference type="ARBA" id="ARBA00022723"/>
    </source>
</evidence>
<evidence type="ECO:0000256" key="12">
    <source>
        <dbReference type="ARBA" id="ARBA00023303"/>
    </source>
</evidence>
<dbReference type="SUPFAM" id="SSF81324">
    <property type="entry name" value="Voltage-gated potassium channels"/>
    <property type="match status" value="1"/>
</dbReference>
<evidence type="ECO:0000256" key="13">
    <source>
        <dbReference type="ARBA" id="ARBA00034430"/>
    </source>
</evidence>
<evidence type="ECO:0000259" key="16">
    <source>
        <dbReference type="Pfam" id="PF07885"/>
    </source>
</evidence>
<evidence type="ECO:0000256" key="2">
    <source>
        <dbReference type="ARBA" id="ARBA00022448"/>
    </source>
</evidence>
<evidence type="ECO:0000256" key="10">
    <source>
        <dbReference type="ARBA" id="ARBA00023065"/>
    </source>
</evidence>
<keyword evidence="11 15" id="KW-0472">Membrane</keyword>
<dbReference type="Pfam" id="PF07885">
    <property type="entry name" value="Ion_trans_2"/>
    <property type="match status" value="1"/>
</dbReference>
<dbReference type="Gene3D" id="1.10.287.70">
    <property type="match status" value="1"/>
</dbReference>
<reference evidence="18" key="1">
    <citation type="submission" date="2015-02" db="EMBL/GenBank/DDBJ databases">
        <title>Genome sequencing for Strongylocentrotus purpuratus.</title>
        <authorList>
            <person name="Murali S."/>
            <person name="Liu Y."/>
            <person name="Vee V."/>
            <person name="English A."/>
            <person name="Wang M."/>
            <person name="Skinner E."/>
            <person name="Han Y."/>
            <person name="Muzny D.M."/>
            <person name="Worley K.C."/>
            <person name="Gibbs R.A."/>
        </authorList>
    </citation>
    <scope>NUCLEOTIDE SEQUENCE</scope>
</reference>
<keyword evidence="10" id="KW-0406">Ion transport</keyword>
<accession>A0A7M7PPE6</accession>
<dbReference type="Proteomes" id="UP000007110">
    <property type="component" value="Unassembled WGS sequence"/>
</dbReference>
<evidence type="ECO:0000256" key="9">
    <source>
        <dbReference type="ARBA" id="ARBA00022989"/>
    </source>
</evidence>
<sequence length="312" mass="35351">MCGGKGFGMTSPSTTWGRAMLIVYGLPGCAACILFFNIFLERLITLLAYVMKQCHERRIRKIKDQHQNGQAKNGGRRPSEQSDDDLENWKPSVYWVLLYLGISATAIACTASAVYVHAEKDWSYLDSFYFCFVAFSTIGFGDYVTSQDSTYDHQYLYRFGNFIFLTAGVCCIYSLYNVVSIVIKQFLNWAIKKLDCRCCVRKRPRPRRNAITPGHLQRQMNSAGKRNNGPGNVEVTDYDSETDGRRMSDEMISMKDFLSANKVSLAVMQKQLYETSQHRHHSSRNGVGQGLSQGVGGLAMLNNKLQETDRRD</sequence>
<dbReference type="InterPro" id="IPR005410">
    <property type="entry name" value="2pore_dom_K_chnl_THIK"/>
</dbReference>
<dbReference type="GO" id="GO:0015271">
    <property type="term" value="F:outward rectifier potassium channel activity"/>
    <property type="evidence" value="ECO:0000318"/>
    <property type="project" value="GO_Central"/>
</dbReference>
<keyword evidence="12" id="KW-0407">Ion channel</keyword>
<evidence type="ECO:0000256" key="7">
    <source>
        <dbReference type="ARBA" id="ARBA00022826"/>
    </source>
</evidence>
<comment type="catalytic activity">
    <reaction evidence="13">
        <text>K(+)(in) = K(+)(out)</text>
        <dbReference type="Rhea" id="RHEA:29463"/>
        <dbReference type="ChEBI" id="CHEBI:29103"/>
    </reaction>
</comment>
<keyword evidence="5 15" id="KW-0812">Transmembrane</keyword>
<evidence type="ECO:0000256" key="1">
    <source>
        <dbReference type="ARBA" id="ARBA00004651"/>
    </source>
</evidence>
<keyword evidence="9 15" id="KW-1133">Transmembrane helix</keyword>
<dbReference type="FunCoup" id="A0A7M7PPE6">
    <property type="interactions" value="17"/>
</dbReference>
<feature type="region of interest" description="Disordered" evidence="14">
    <location>
        <begin position="220"/>
        <end position="242"/>
    </location>
</feature>
<evidence type="ECO:0000256" key="8">
    <source>
        <dbReference type="ARBA" id="ARBA00022882"/>
    </source>
</evidence>